<dbReference type="InterPro" id="IPR009078">
    <property type="entry name" value="Ferritin-like_SF"/>
</dbReference>
<dbReference type="OrthoDB" id="1118885at2"/>
<dbReference type="Gene3D" id="1.20.1260.10">
    <property type="match status" value="1"/>
</dbReference>
<name>A0A1W1H865_9BACT</name>
<accession>A0A1W1H865</accession>
<dbReference type="InterPro" id="IPR003251">
    <property type="entry name" value="Rr_diiron-bd_dom"/>
</dbReference>
<sequence>MNFESVDDILAYAIEKEKEAVQFYTELAGKEKFKSVKETFENFAKEEGKHVTLLEGLKTDKGKVEEYELKEIPDLKISNYLVETEYKEGMFMQDILRIAMKREEMAVKLYNDLAQKTKNAEVVRVLNILSQEEAKHKLGLETMYDDFLADNEN</sequence>
<dbReference type="STRING" id="1246637.MTBBW1_1420013"/>
<evidence type="ECO:0000259" key="1">
    <source>
        <dbReference type="Pfam" id="PF02915"/>
    </source>
</evidence>
<dbReference type="CDD" id="cd01045">
    <property type="entry name" value="Ferritin_like_AB"/>
    <property type="match status" value="1"/>
</dbReference>
<dbReference type="SUPFAM" id="SSF47240">
    <property type="entry name" value="Ferritin-like"/>
    <property type="match status" value="1"/>
</dbReference>
<evidence type="ECO:0000313" key="3">
    <source>
        <dbReference type="Proteomes" id="UP000191931"/>
    </source>
</evidence>
<gene>
    <name evidence="2" type="ORF">MTBBW1_1420013</name>
</gene>
<dbReference type="GO" id="GO:0046872">
    <property type="term" value="F:metal ion binding"/>
    <property type="evidence" value="ECO:0007669"/>
    <property type="project" value="InterPro"/>
</dbReference>
<proteinExistence type="predicted"/>
<dbReference type="EMBL" id="FWEV01000049">
    <property type="protein sequence ID" value="SLM28624.1"/>
    <property type="molecule type" value="Genomic_DNA"/>
</dbReference>
<dbReference type="InterPro" id="IPR012347">
    <property type="entry name" value="Ferritin-like"/>
</dbReference>
<evidence type="ECO:0000313" key="2">
    <source>
        <dbReference type="EMBL" id="SLM28624.1"/>
    </source>
</evidence>
<dbReference type="GO" id="GO:0016491">
    <property type="term" value="F:oxidoreductase activity"/>
    <property type="evidence" value="ECO:0007669"/>
    <property type="project" value="InterPro"/>
</dbReference>
<organism evidence="2 3">
    <name type="scientific">Desulfamplus magnetovallimortis</name>
    <dbReference type="NCBI Taxonomy" id="1246637"/>
    <lineage>
        <taxon>Bacteria</taxon>
        <taxon>Pseudomonadati</taxon>
        <taxon>Thermodesulfobacteriota</taxon>
        <taxon>Desulfobacteria</taxon>
        <taxon>Desulfobacterales</taxon>
        <taxon>Desulfobacteraceae</taxon>
        <taxon>Desulfamplus</taxon>
    </lineage>
</organism>
<dbReference type="Pfam" id="PF02915">
    <property type="entry name" value="Rubrerythrin"/>
    <property type="match status" value="1"/>
</dbReference>
<reference evidence="2 3" key="1">
    <citation type="submission" date="2017-03" db="EMBL/GenBank/DDBJ databases">
        <authorList>
            <person name="Afonso C.L."/>
            <person name="Miller P.J."/>
            <person name="Scott M.A."/>
            <person name="Spackman E."/>
            <person name="Goraichik I."/>
            <person name="Dimitrov K.M."/>
            <person name="Suarez D.L."/>
            <person name="Swayne D.E."/>
        </authorList>
    </citation>
    <scope>NUCLEOTIDE SEQUENCE [LARGE SCALE GENOMIC DNA]</scope>
    <source>
        <strain evidence="2">PRJEB14757</strain>
    </source>
</reference>
<dbReference type="AlphaFoldDB" id="A0A1W1H865"/>
<dbReference type="PANTHER" id="PTHR33531:SF10">
    <property type="entry name" value="BLR7895 PROTEIN"/>
    <property type="match status" value="1"/>
</dbReference>
<protein>
    <submittedName>
        <fullName evidence="2">Predicted rubrerythrin Rbr</fullName>
    </submittedName>
</protein>
<dbReference type="RefSeq" id="WP_080805011.1">
    <property type="nucleotide sequence ID" value="NZ_LT828549.1"/>
</dbReference>
<feature type="domain" description="Rubrerythrin diiron-binding" evidence="1">
    <location>
        <begin position="8"/>
        <end position="141"/>
    </location>
</feature>
<dbReference type="Proteomes" id="UP000191931">
    <property type="component" value="Unassembled WGS sequence"/>
</dbReference>
<dbReference type="PANTHER" id="PTHR33531">
    <property type="entry name" value="RUBRERYTHRIN SUBFAMILY"/>
    <property type="match status" value="1"/>
</dbReference>
<keyword evidence="3" id="KW-1185">Reference proteome</keyword>